<name>A0A2Z6DX14_HYDTE</name>
<dbReference type="NCBIfam" id="TIGR02584">
    <property type="entry name" value="cas_NE0113"/>
    <property type="match status" value="1"/>
</dbReference>
<dbReference type="EMBL" id="AP018558">
    <property type="protein sequence ID" value="BBD76993.1"/>
    <property type="molecule type" value="Genomic_DNA"/>
</dbReference>
<sequence length="396" mass="44681">MPSQAPQAFSRRILLAVSGLTPQIVTETLYALIHQPQPFIPTEIHLITTVEGAKRARLALFSQEPGWFRRFCQDHALPPVDFDERSLHVLSHPSGQPLEDIRTPEDNRLAADQILAWVRTLTADPESALHVSIAGGRKTMGYYLGYALSLYGRPQDRLSHVLVSEPFESTWDFFYPTPYERIIQTRDGKLVDCRDATVTLAEIPFVRLRDGLPPRLLTGEAAMSEVVAAAERAQQPPRLVLDPEKRTAWADDLALDLTPTEFAVLYWLAQRARHGDPPIDWKTTEARDEYLNIAKTLFHPMSTEYQRIEEAFRYRNDGKLIAEYFQPHKSRINAAIAQALGPHAAKRYQIPPGSMNGLPLDSQQIEIAKQNHHQPQACEHPITPNHCATLAPSSEE</sequence>
<dbReference type="RefSeq" id="WP_197713767.1">
    <property type="nucleotide sequence ID" value="NZ_AP018558.1"/>
</dbReference>
<dbReference type="AlphaFoldDB" id="A0A2Z6DX14"/>
<feature type="domain" description="CRISPR system ring nuclease SSO2081-like" evidence="1">
    <location>
        <begin position="21"/>
        <end position="229"/>
    </location>
</feature>
<dbReference type="Pfam" id="PF09623">
    <property type="entry name" value="Cas_NE0113"/>
    <property type="match status" value="1"/>
</dbReference>
<evidence type="ECO:0000313" key="2">
    <source>
        <dbReference type="EMBL" id="BBD76993.1"/>
    </source>
</evidence>
<dbReference type="KEGG" id="htl:HPTL_0725"/>
<dbReference type="Proteomes" id="UP000262004">
    <property type="component" value="Chromosome"/>
</dbReference>
<keyword evidence="3" id="KW-1185">Reference proteome</keyword>
<protein>
    <submittedName>
        <fullName evidence="2">CRISPR-associated protein</fullName>
    </submittedName>
</protein>
<dbReference type="CDD" id="cd09741">
    <property type="entry name" value="Csx1_III-U"/>
    <property type="match status" value="1"/>
</dbReference>
<accession>A0A2Z6DX14</accession>
<evidence type="ECO:0000259" key="1">
    <source>
        <dbReference type="Pfam" id="PF09623"/>
    </source>
</evidence>
<organism evidence="2 3">
    <name type="scientific">Hydrogenophilus thermoluteolus</name>
    <name type="common">Pseudomonas hydrogenothermophila</name>
    <dbReference type="NCBI Taxonomy" id="297"/>
    <lineage>
        <taxon>Bacteria</taxon>
        <taxon>Pseudomonadati</taxon>
        <taxon>Pseudomonadota</taxon>
        <taxon>Hydrogenophilia</taxon>
        <taxon>Hydrogenophilales</taxon>
        <taxon>Hydrogenophilaceae</taxon>
        <taxon>Hydrogenophilus</taxon>
    </lineage>
</organism>
<evidence type="ECO:0000313" key="3">
    <source>
        <dbReference type="Proteomes" id="UP000262004"/>
    </source>
</evidence>
<reference evidence="2 3" key="1">
    <citation type="submission" date="2018-04" db="EMBL/GenBank/DDBJ databases">
        <title>Complete genome sequence of Hydrogenophilus thermoluteolus TH-1.</title>
        <authorList>
            <person name="Arai H."/>
        </authorList>
    </citation>
    <scope>NUCLEOTIDE SEQUENCE [LARGE SCALE GENOMIC DNA]</scope>
    <source>
        <strain evidence="2 3">TH-1</strain>
    </source>
</reference>
<dbReference type="InterPro" id="IPR013413">
    <property type="entry name" value="CRISPR-assoc_prot_NE0113"/>
</dbReference>
<dbReference type="InterPro" id="IPR019092">
    <property type="entry name" value="SSO2081-like_dom"/>
</dbReference>
<proteinExistence type="predicted"/>
<gene>
    <name evidence="2" type="ORF">HPTL_0725</name>
</gene>